<dbReference type="InterPro" id="IPR036291">
    <property type="entry name" value="NAD(P)-bd_dom_sf"/>
</dbReference>
<dbReference type="AlphaFoldDB" id="A0A3M0KKQ0"/>
<keyword evidence="41" id="KW-1185">Reference proteome</keyword>
<dbReference type="Proteomes" id="UP000269221">
    <property type="component" value="Unassembled WGS sequence"/>
</dbReference>
<dbReference type="GO" id="GO:0043066">
    <property type="term" value="P:negative regulation of apoptotic process"/>
    <property type="evidence" value="ECO:0007669"/>
    <property type="project" value="TreeGrafter"/>
</dbReference>
<evidence type="ECO:0000256" key="35">
    <source>
        <dbReference type="PROSITE-ProRule" id="PRU00175"/>
    </source>
</evidence>
<dbReference type="OrthoDB" id="19092at2759"/>
<feature type="compositionally biased region" description="Low complexity" evidence="37">
    <location>
        <begin position="111"/>
        <end position="125"/>
    </location>
</feature>
<evidence type="ECO:0000256" key="26">
    <source>
        <dbReference type="ARBA" id="ARBA00023098"/>
    </source>
</evidence>
<dbReference type="PRINTS" id="PR00452">
    <property type="entry name" value="SH3DOMAIN"/>
</dbReference>
<dbReference type="GO" id="GO:0016491">
    <property type="term" value="F:oxidoreductase activity"/>
    <property type="evidence" value="ECO:0007669"/>
    <property type="project" value="UniProtKB-KW"/>
</dbReference>
<keyword evidence="28" id="KW-0275">Fatty acid biosynthesis</keyword>
<evidence type="ECO:0000256" key="11">
    <source>
        <dbReference type="ARBA" id="ARBA00019074"/>
    </source>
</evidence>
<comment type="similarity">
    <text evidence="8">Belongs to the short-chain dehydrogenases/reductases (SDR) family.</text>
</comment>
<keyword evidence="15" id="KW-0479">Metal-binding</keyword>
<keyword evidence="23" id="KW-0560">Oxidoreductase</keyword>
<dbReference type="PROSITE" id="PS00061">
    <property type="entry name" value="ADH_SHORT"/>
    <property type="match status" value="1"/>
</dbReference>
<evidence type="ECO:0000256" key="23">
    <source>
        <dbReference type="ARBA" id="ARBA00023002"/>
    </source>
</evidence>
<evidence type="ECO:0000256" key="32">
    <source>
        <dbReference type="ARBA" id="ARBA00033431"/>
    </source>
</evidence>
<comment type="similarity">
    <text evidence="9">Belongs to the SH3RF family.</text>
</comment>
<dbReference type="GO" id="GO:0008270">
    <property type="term" value="F:zinc ion binding"/>
    <property type="evidence" value="ECO:0007669"/>
    <property type="project" value="UniProtKB-KW"/>
</dbReference>
<dbReference type="Pfam" id="PF14604">
    <property type="entry name" value="SH3_9"/>
    <property type="match status" value="1"/>
</dbReference>
<dbReference type="FunFam" id="3.30.40.10:FF:000077">
    <property type="entry name" value="E3 ubiquitin-protein ligase SH3RF1 isoform X1"/>
    <property type="match status" value="1"/>
</dbReference>
<dbReference type="Pfam" id="PF13561">
    <property type="entry name" value="adh_short_C2"/>
    <property type="match status" value="1"/>
</dbReference>
<dbReference type="Gene3D" id="3.30.40.10">
    <property type="entry name" value="Zinc/RING finger domain, C3HC4 (zinc finger)"/>
    <property type="match status" value="1"/>
</dbReference>
<dbReference type="PRINTS" id="PR00081">
    <property type="entry name" value="GDHRDH"/>
</dbReference>
<evidence type="ECO:0000256" key="16">
    <source>
        <dbReference type="ARBA" id="ARBA00022737"/>
    </source>
</evidence>
<name>A0A3M0KKQ0_HIRRU</name>
<dbReference type="Gene3D" id="3.40.50.720">
    <property type="entry name" value="NAD(P)-binding Rossmann-like Domain"/>
    <property type="match status" value="1"/>
</dbReference>
<keyword evidence="19" id="KW-0276">Fatty acid metabolism</keyword>
<evidence type="ECO:0000256" key="25">
    <source>
        <dbReference type="ARBA" id="ARBA00023034"/>
    </source>
</evidence>
<comment type="pathway">
    <text evidence="7">Lipid metabolism; fatty acid biosynthesis.</text>
</comment>
<feature type="compositionally biased region" description="Low complexity" evidence="37">
    <location>
        <begin position="806"/>
        <end position="819"/>
    </location>
</feature>
<evidence type="ECO:0000259" key="39">
    <source>
        <dbReference type="PROSITE" id="PS50089"/>
    </source>
</evidence>
<evidence type="ECO:0000256" key="33">
    <source>
        <dbReference type="ARBA" id="ARBA00041580"/>
    </source>
</evidence>
<dbReference type="GO" id="GO:0005759">
    <property type="term" value="C:mitochondrial matrix"/>
    <property type="evidence" value="ECO:0007669"/>
    <property type="project" value="UniProtKB-SubCell"/>
</dbReference>
<comment type="catalytic activity">
    <reaction evidence="1">
        <text>S-ubiquitinyl-[E2 ubiquitin-conjugating enzyme]-L-cysteine + [acceptor protein]-L-lysine = [E2 ubiquitin-conjugating enzyme]-L-cysteine + N(6)-ubiquitinyl-[acceptor protein]-L-lysine.</text>
        <dbReference type="EC" id="2.3.2.27"/>
    </reaction>
</comment>
<dbReference type="SMART" id="SM00184">
    <property type="entry name" value="RING"/>
    <property type="match status" value="1"/>
</dbReference>
<keyword evidence="22" id="KW-0521">NADP</keyword>
<dbReference type="PANTHER" id="PTHR14167:SF44">
    <property type="entry name" value="E3 UBIQUITIN-PROTEIN LIGASE SH3RF1"/>
    <property type="match status" value="1"/>
</dbReference>
<keyword evidence="17 35" id="KW-0863">Zinc-finger</keyword>
<dbReference type="CDD" id="cd11926">
    <property type="entry name" value="SH3_SH3RF1_3"/>
    <property type="match status" value="1"/>
</dbReference>
<dbReference type="InterPro" id="IPR036028">
    <property type="entry name" value="SH3-like_dom_sf"/>
</dbReference>
<evidence type="ECO:0000256" key="5">
    <source>
        <dbReference type="ARBA" id="ARBA00004601"/>
    </source>
</evidence>
<evidence type="ECO:0000256" key="34">
    <source>
        <dbReference type="ARBA" id="ARBA00041707"/>
    </source>
</evidence>
<dbReference type="InterPro" id="IPR057326">
    <property type="entry name" value="KR_dom"/>
</dbReference>
<dbReference type="GO" id="GO:0046330">
    <property type="term" value="P:positive regulation of JNK cascade"/>
    <property type="evidence" value="ECO:0007669"/>
    <property type="project" value="TreeGrafter"/>
</dbReference>
<dbReference type="FunFam" id="3.40.50.720:FF:000285">
    <property type="entry name" value="Carbonyl reductase family member 4"/>
    <property type="match status" value="1"/>
</dbReference>
<dbReference type="FunFam" id="2.30.30.40:FF:000063">
    <property type="entry name" value="Putative E3 ubiquitin-protein ligase SH3RF1"/>
    <property type="match status" value="1"/>
</dbReference>
<dbReference type="FunFam" id="2.30.30.40:FF:000118">
    <property type="entry name" value="Putative E3 ubiquitin-protein ligase SH3RF1"/>
    <property type="match status" value="1"/>
</dbReference>
<evidence type="ECO:0000256" key="15">
    <source>
        <dbReference type="ARBA" id="ARBA00022723"/>
    </source>
</evidence>
<comment type="subcellular location">
    <subcellularLocation>
        <location evidence="3">Cell projection</location>
        <location evidence="3">Lamellipodium</location>
    </subcellularLocation>
    <subcellularLocation>
        <location evidence="4">Cytoplasm</location>
        <location evidence="4">Perinuclear region</location>
    </subcellularLocation>
    <subcellularLocation>
        <location evidence="5">Golgi apparatus</location>
        <location evidence="5">trans-Golgi network</location>
    </subcellularLocation>
    <subcellularLocation>
        <location evidence="2">Mitochondrion matrix</location>
    </subcellularLocation>
</comment>
<dbReference type="InterPro" id="IPR013083">
    <property type="entry name" value="Znf_RING/FYVE/PHD"/>
</dbReference>
<keyword evidence="18" id="KW-0833">Ubl conjugation pathway</keyword>
<dbReference type="InterPro" id="IPR035795">
    <property type="entry name" value="SH3RF1_SH3_2"/>
</dbReference>
<dbReference type="InterPro" id="IPR017907">
    <property type="entry name" value="Znf_RING_CS"/>
</dbReference>
<evidence type="ECO:0000256" key="6">
    <source>
        <dbReference type="ARBA" id="ARBA00004906"/>
    </source>
</evidence>
<feature type="region of interest" description="Disordered" evidence="37">
    <location>
        <begin position="788"/>
        <end position="844"/>
    </location>
</feature>
<dbReference type="GO" id="GO:0016567">
    <property type="term" value="P:protein ubiquitination"/>
    <property type="evidence" value="ECO:0007669"/>
    <property type="project" value="TreeGrafter"/>
</dbReference>
<evidence type="ECO:0000256" key="4">
    <source>
        <dbReference type="ARBA" id="ARBA00004556"/>
    </source>
</evidence>
<keyword evidence="21" id="KW-0832">Ubl conjugation</keyword>
<organism evidence="40 41">
    <name type="scientific">Hirundo rustica rustica</name>
    <dbReference type="NCBI Taxonomy" id="333673"/>
    <lineage>
        <taxon>Eukaryota</taxon>
        <taxon>Metazoa</taxon>
        <taxon>Chordata</taxon>
        <taxon>Craniata</taxon>
        <taxon>Vertebrata</taxon>
        <taxon>Euteleostomi</taxon>
        <taxon>Archelosauria</taxon>
        <taxon>Archosauria</taxon>
        <taxon>Dinosauria</taxon>
        <taxon>Saurischia</taxon>
        <taxon>Theropoda</taxon>
        <taxon>Coelurosauria</taxon>
        <taxon>Aves</taxon>
        <taxon>Neognathae</taxon>
        <taxon>Neoaves</taxon>
        <taxon>Telluraves</taxon>
        <taxon>Australaves</taxon>
        <taxon>Passeriformes</taxon>
        <taxon>Sylvioidea</taxon>
        <taxon>Hirundinidae</taxon>
        <taxon>Hirundo</taxon>
    </lineage>
</organism>
<dbReference type="EMBL" id="QRBI01000105">
    <property type="protein sequence ID" value="RMC13822.1"/>
    <property type="molecule type" value="Genomic_DNA"/>
</dbReference>
<dbReference type="EC" id="2.3.2.27" evidence="10"/>
<feature type="region of interest" description="Disordered" evidence="37">
    <location>
        <begin position="106"/>
        <end position="134"/>
    </location>
</feature>
<keyword evidence="25" id="KW-0333">Golgi apparatus</keyword>
<dbReference type="SMART" id="SM00822">
    <property type="entry name" value="PKS_KR"/>
    <property type="match status" value="1"/>
</dbReference>
<feature type="domain" description="SH3" evidence="38">
    <location>
        <begin position="168"/>
        <end position="227"/>
    </location>
</feature>
<evidence type="ECO:0000256" key="2">
    <source>
        <dbReference type="ARBA" id="ARBA00004305"/>
    </source>
</evidence>
<proteinExistence type="inferred from homology"/>
<dbReference type="SUPFAM" id="SSF51735">
    <property type="entry name" value="NAD(P)-binding Rossmann-fold domains"/>
    <property type="match status" value="1"/>
</dbReference>
<keyword evidence="24" id="KW-0520">NAD</keyword>
<evidence type="ECO:0000313" key="40">
    <source>
        <dbReference type="EMBL" id="RMC13822.1"/>
    </source>
</evidence>
<dbReference type="CDD" id="cd16748">
    <property type="entry name" value="RING-HC_SH3RF1"/>
    <property type="match status" value="1"/>
</dbReference>
<evidence type="ECO:0000256" key="17">
    <source>
        <dbReference type="ARBA" id="ARBA00022771"/>
    </source>
</evidence>
<feature type="domain" description="SH3" evidence="38">
    <location>
        <begin position="472"/>
        <end position="533"/>
    </location>
</feature>
<evidence type="ECO:0000256" key="28">
    <source>
        <dbReference type="ARBA" id="ARBA00023160"/>
    </source>
</evidence>
<dbReference type="GO" id="GO:0030027">
    <property type="term" value="C:lamellipodium"/>
    <property type="evidence" value="ECO:0007669"/>
    <property type="project" value="UniProtKB-SubCell"/>
</dbReference>
<evidence type="ECO:0000256" key="9">
    <source>
        <dbReference type="ARBA" id="ARBA00008649"/>
    </source>
</evidence>
<evidence type="ECO:0000256" key="24">
    <source>
        <dbReference type="ARBA" id="ARBA00023027"/>
    </source>
</evidence>
<dbReference type="Gene3D" id="2.30.30.40">
    <property type="entry name" value="SH3 Domains"/>
    <property type="match status" value="4"/>
</dbReference>
<keyword evidence="12 36" id="KW-0728">SH3 domain</keyword>
<evidence type="ECO:0000256" key="20">
    <source>
        <dbReference type="ARBA" id="ARBA00022833"/>
    </source>
</evidence>
<dbReference type="PRINTS" id="PR00080">
    <property type="entry name" value="SDRFAMILY"/>
</dbReference>
<keyword evidence="14" id="KW-0808">Transferase</keyword>
<keyword evidence="13" id="KW-0444">Lipid biosynthesis</keyword>
<dbReference type="GO" id="GO:0005829">
    <property type="term" value="C:cytosol"/>
    <property type="evidence" value="ECO:0007669"/>
    <property type="project" value="TreeGrafter"/>
</dbReference>
<evidence type="ECO:0000256" key="8">
    <source>
        <dbReference type="ARBA" id="ARBA00006484"/>
    </source>
</evidence>
<dbReference type="InterPro" id="IPR020904">
    <property type="entry name" value="Sc_DH/Rdtase_CS"/>
</dbReference>
<protein>
    <recommendedName>
        <fullName evidence="11">E3 ubiquitin-protein ligase SH3RF1</fullName>
        <ecNumber evidence="10">2.3.2.27</ecNumber>
    </recommendedName>
    <alternativeName>
        <fullName evidence="34">3-ketoacyl-[acyl-carrier-protein] reductase beta subunit</fullName>
    </alternativeName>
    <alternativeName>
        <fullName evidence="31">Plenty of SH3s</fullName>
    </alternativeName>
    <alternativeName>
        <fullName evidence="33">Quinone reductase CBR4</fullName>
    </alternativeName>
    <alternativeName>
        <fullName evidence="32">RING-type E3 ubiquitin transferase SH3RF1</fullName>
    </alternativeName>
    <alternativeName>
        <fullName evidence="30">SH3 domain-containing RING finger protein 1</fullName>
    </alternativeName>
</protein>
<dbReference type="GO" id="GO:0061630">
    <property type="term" value="F:ubiquitin protein ligase activity"/>
    <property type="evidence" value="ECO:0007669"/>
    <property type="project" value="UniProtKB-EC"/>
</dbReference>
<dbReference type="InterPro" id="IPR050384">
    <property type="entry name" value="Endophilin_SH3RF"/>
</dbReference>
<accession>A0A3M0KKQ0</accession>
<evidence type="ECO:0000256" key="21">
    <source>
        <dbReference type="ARBA" id="ARBA00022843"/>
    </source>
</evidence>
<dbReference type="GO" id="GO:0032436">
    <property type="term" value="P:positive regulation of proteasomal ubiquitin-dependent protein catabolic process"/>
    <property type="evidence" value="ECO:0007669"/>
    <property type="project" value="TreeGrafter"/>
</dbReference>
<evidence type="ECO:0000256" key="18">
    <source>
        <dbReference type="ARBA" id="ARBA00022786"/>
    </source>
</evidence>
<keyword evidence="16" id="KW-0677">Repeat</keyword>
<evidence type="ECO:0000256" key="37">
    <source>
        <dbReference type="SAM" id="MobiDB-lite"/>
    </source>
</evidence>
<dbReference type="FunFam" id="2.30.30.40:FF:000001">
    <property type="entry name" value="Sorbin and SH3 domain-containing protein 1 isoform 2"/>
    <property type="match status" value="1"/>
</dbReference>
<dbReference type="SUPFAM" id="SSF57850">
    <property type="entry name" value="RING/U-box"/>
    <property type="match status" value="1"/>
</dbReference>
<dbReference type="GO" id="GO:0048471">
    <property type="term" value="C:perinuclear region of cytoplasm"/>
    <property type="evidence" value="ECO:0007669"/>
    <property type="project" value="UniProtKB-SubCell"/>
</dbReference>
<dbReference type="PROSITE" id="PS50002">
    <property type="entry name" value="SH3"/>
    <property type="match status" value="3"/>
</dbReference>
<dbReference type="InterPro" id="IPR018957">
    <property type="entry name" value="Znf_C3HC4_RING-type"/>
</dbReference>
<evidence type="ECO:0000256" key="29">
    <source>
        <dbReference type="ARBA" id="ARBA00023273"/>
    </source>
</evidence>
<evidence type="ECO:0000256" key="13">
    <source>
        <dbReference type="ARBA" id="ARBA00022516"/>
    </source>
</evidence>
<evidence type="ECO:0000256" key="19">
    <source>
        <dbReference type="ARBA" id="ARBA00022832"/>
    </source>
</evidence>
<evidence type="ECO:0000256" key="10">
    <source>
        <dbReference type="ARBA" id="ARBA00012483"/>
    </source>
</evidence>
<evidence type="ECO:0000256" key="27">
    <source>
        <dbReference type="ARBA" id="ARBA00023128"/>
    </source>
</evidence>
<dbReference type="GO" id="GO:0005794">
    <property type="term" value="C:Golgi apparatus"/>
    <property type="evidence" value="ECO:0007669"/>
    <property type="project" value="UniProtKB-SubCell"/>
</dbReference>
<dbReference type="PANTHER" id="PTHR14167">
    <property type="entry name" value="SH3 DOMAIN-CONTAINING"/>
    <property type="match status" value="1"/>
</dbReference>
<dbReference type="InterPro" id="IPR001452">
    <property type="entry name" value="SH3_domain"/>
</dbReference>
<sequence>MDESALLDLLECPVCLERLDASAKVLPCQHTFCKRCLLGIVSSRNELRCPECRTLVDCGVDELPSNILLVRLLDGIKQRPRKPGAGGGTAGTNALRVPISTVANCGSKDPQSSQAGQQQRVQARSPPVRAMPEKEENLCETIAKEGHFECREESILVEDFKYVMQGVPQLPCAKALYNYEGKEPGDLKFSKGDIIILRRQVDENWYHGEVNGIHGFFPTNFVQIIKPLPQPPPQCKALYDFEVKDKEADKDCLPFAKDDVLTVIRRVDENWAEGMLADKIGIFPISYVEFNTAAKQLIELDKPSGSAVDSGEGTSGAAHNNSTQKHTDTKKNTKKRHSFTSLTMSNKASQSSQNRHSMEISPPVLISSSNPTAAARISELTGLSCSAPSQVHIGTTGLIVTPPPSSPVTTGPSFTFPSEVTYQAALGNMNPPLPPPPLLSAAIIASATSGPQSTSVIQRSASGSTDHLRQQTRPSVYVAIYPYTPRKEDELELRKGEMFLVFERCQDGWFKGTSMHTSKIGVFPGNYVAPVTRTVTSASQTKVPMSTAGQTGRVVTMVSPSTASGTSQKLQGNGVAVNSSTVPTAVVSAAHIQTSPQTKVLMHVTGQMTVNQARNAVRTVASHSQERPTAAVTPIQAQSPTCLIPAAVIIPHHSVASQQLQPQLPNTAAYVTAVNVNRSTIPLACTAASLNSPNIATSPLEGDTSGKTANTHPGAPASPESALTAGGNAAVSKTDKDGKYVLIIYRLLSERNVIYQKETVSSFWVSFVLKRGSAFGLQKEKKGLLKLLSGASTKRKPRPSPPASPTPEAEQAAAELALQGAVGPEPPLAGAHGKAGSCGTDGEASGLAQEALHRKASSLDSSIPVAPPPRQPCSSLGPVLNECRPLVCERYRVVVSYPPQSEAELELKEGDIVFVHKKPEDSCAPEMGKVCAVFGGSRGIGRAVAELLAQKGCRLAVIARNLDVAQTTARHLGAGHLALSCDVSNEQEVQKTFEEMQRSLGPISYLVNAAGINRDALLLRTKTEDMIAQIHTNLLGTMLTCRAAVKVMIQQQGGAIVNIGSIVGLKGNSGQSVYSATKAGLVGFSRSLAKEVAKRQIRVNVVAPGFIRTEMTAHLEEDQLKKAIPLGRFGDPHEVAQAVVFLLESPYVTGSVLVVDGGLQLMT</sequence>
<evidence type="ECO:0000256" key="3">
    <source>
        <dbReference type="ARBA" id="ARBA00004510"/>
    </source>
</evidence>
<evidence type="ECO:0000256" key="12">
    <source>
        <dbReference type="ARBA" id="ARBA00022443"/>
    </source>
</evidence>
<dbReference type="SUPFAM" id="SSF50044">
    <property type="entry name" value="SH3-domain"/>
    <property type="match status" value="4"/>
</dbReference>
<keyword evidence="20" id="KW-0862">Zinc</keyword>
<evidence type="ECO:0000256" key="14">
    <source>
        <dbReference type="ARBA" id="ARBA00022679"/>
    </source>
</evidence>
<comment type="pathway">
    <text evidence="6">Protein modification; protein ubiquitination.</text>
</comment>
<evidence type="ECO:0000256" key="31">
    <source>
        <dbReference type="ARBA" id="ARBA00031457"/>
    </source>
</evidence>
<dbReference type="SMART" id="SM00326">
    <property type="entry name" value="SH3"/>
    <property type="match status" value="4"/>
</dbReference>
<feature type="compositionally biased region" description="Polar residues" evidence="37">
    <location>
        <begin position="339"/>
        <end position="355"/>
    </location>
</feature>
<evidence type="ECO:0000259" key="38">
    <source>
        <dbReference type="PROSITE" id="PS50002"/>
    </source>
</evidence>
<feature type="domain" description="SH3" evidence="38">
    <location>
        <begin position="230"/>
        <end position="293"/>
    </location>
</feature>
<keyword evidence="27" id="KW-0496">Mitochondrion</keyword>
<dbReference type="PROSITE" id="PS50089">
    <property type="entry name" value="ZF_RING_2"/>
    <property type="match status" value="1"/>
</dbReference>
<evidence type="ECO:0000256" key="36">
    <source>
        <dbReference type="PROSITE-ProRule" id="PRU00192"/>
    </source>
</evidence>
<feature type="domain" description="RING-type" evidence="39">
    <location>
        <begin position="12"/>
        <end position="53"/>
    </location>
</feature>
<dbReference type="CDD" id="cd11930">
    <property type="entry name" value="SH3_SH3RF1_2"/>
    <property type="match status" value="1"/>
</dbReference>
<reference evidence="40 41" key="1">
    <citation type="submission" date="2018-07" db="EMBL/GenBank/DDBJ databases">
        <title>A high quality draft genome assembly of the barn swallow (H. rustica rustica).</title>
        <authorList>
            <person name="Formenti G."/>
            <person name="Chiara M."/>
            <person name="Poveda L."/>
            <person name="Francoijs K.-J."/>
            <person name="Bonisoli-Alquati A."/>
            <person name="Canova L."/>
            <person name="Gianfranceschi L."/>
            <person name="Horner D.S."/>
            <person name="Saino N."/>
        </authorList>
    </citation>
    <scope>NUCLEOTIDE SEQUENCE [LARGE SCALE GENOMIC DNA]</scope>
    <source>
        <strain evidence="40">Chelidonia</strain>
        <tissue evidence="40">Blood</tissue>
    </source>
</reference>
<evidence type="ECO:0000256" key="7">
    <source>
        <dbReference type="ARBA" id="ARBA00005194"/>
    </source>
</evidence>
<dbReference type="InterPro" id="IPR002347">
    <property type="entry name" value="SDR_fam"/>
</dbReference>
<evidence type="ECO:0000313" key="41">
    <source>
        <dbReference type="Proteomes" id="UP000269221"/>
    </source>
</evidence>
<evidence type="ECO:0000256" key="22">
    <source>
        <dbReference type="ARBA" id="ARBA00022857"/>
    </source>
</evidence>
<dbReference type="STRING" id="333673.A0A3M0KKQ0"/>
<dbReference type="GO" id="GO:0006633">
    <property type="term" value="P:fatty acid biosynthetic process"/>
    <property type="evidence" value="ECO:0007669"/>
    <property type="project" value="UniProtKB-KW"/>
</dbReference>
<dbReference type="Pfam" id="PF00018">
    <property type="entry name" value="SH3_1"/>
    <property type="match status" value="2"/>
</dbReference>
<dbReference type="Pfam" id="PF00097">
    <property type="entry name" value="zf-C3HC4"/>
    <property type="match status" value="1"/>
</dbReference>
<feature type="region of interest" description="Disordered" evidence="37">
    <location>
        <begin position="303"/>
        <end position="357"/>
    </location>
</feature>
<evidence type="ECO:0000256" key="30">
    <source>
        <dbReference type="ARBA" id="ARBA00030936"/>
    </source>
</evidence>
<comment type="caution">
    <text evidence="40">The sequence shown here is derived from an EMBL/GenBank/DDBJ whole genome shotgun (WGS) entry which is preliminary data.</text>
</comment>
<feature type="region of interest" description="Disordered" evidence="37">
    <location>
        <begin position="696"/>
        <end position="731"/>
    </location>
</feature>
<keyword evidence="29" id="KW-0966">Cell projection</keyword>
<dbReference type="InterPro" id="IPR001841">
    <property type="entry name" value="Znf_RING"/>
</dbReference>
<gene>
    <name evidence="40" type="ORF">DUI87_08905</name>
</gene>
<dbReference type="PROSITE" id="PS00518">
    <property type="entry name" value="ZF_RING_1"/>
    <property type="match status" value="1"/>
</dbReference>
<evidence type="ECO:0000256" key="1">
    <source>
        <dbReference type="ARBA" id="ARBA00000900"/>
    </source>
</evidence>
<keyword evidence="26" id="KW-0443">Lipid metabolism</keyword>